<evidence type="ECO:0000313" key="1">
    <source>
        <dbReference type="EMBL" id="KAG7414777.1"/>
    </source>
</evidence>
<reference evidence="1" key="1">
    <citation type="submission" date="2021-04" db="EMBL/GenBank/DDBJ databases">
        <title>First draft genome resource for Brassicaceae pathogens Fusarium oxysporum f. sp. raphani and Fusarium oxysporum f. sp. rapae.</title>
        <authorList>
            <person name="Asai S."/>
        </authorList>
    </citation>
    <scope>NUCLEOTIDE SEQUENCE</scope>
    <source>
        <strain evidence="1">Tf1208</strain>
    </source>
</reference>
<evidence type="ECO:0008006" key="3">
    <source>
        <dbReference type="Google" id="ProtNLM"/>
    </source>
</evidence>
<evidence type="ECO:0000313" key="2">
    <source>
        <dbReference type="Proteomes" id="UP000694050"/>
    </source>
</evidence>
<protein>
    <recommendedName>
        <fullName evidence="3">CAP20-virulence factor</fullName>
    </recommendedName>
</protein>
<sequence>MSSQLNDNARPASHSAFFQHLLSYPVISDGVHTFKSGKYGQRSIQFGDAVYQTFAATATPWFQKPYKHLLPYIQKVDSLGDNILHYIDKRFPIIKKPTEELHNDTKGLIALSYHKGLEGRDHVLKVYDSEYKKNEQVGLGARGKAVVTTVLVVSNEALSWLSYFLHPKKAEENNTVG</sequence>
<accession>A0A8J5P8X3</accession>
<organism evidence="1 2">
    <name type="scientific">Fusarium oxysporum f. sp. rapae</name>
    <dbReference type="NCBI Taxonomy" id="485398"/>
    <lineage>
        <taxon>Eukaryota</taxon>
        <taxon>Fungi</taxon>
        <taxon>Dikarya</taxon>
        <taxon>Ascomycota</taxon>
        <taxon>Pezizomycotina</taxon>
        <taxon>Sordariomycetes</taxon>
        <taxon>Hypocreomycetidae</taxon>
        <taxon>Hypocreales</taxon>
        <taxon>Nectriaceae</taxon>
        <taxon>Fusarium</taxon>
        <taxon>Fusarium oxysporum species complex</taxon>
    </lineage>
</organism>
<dbReference type="Proteomes" id="UP000694050">
    <property type="component" value="Unassembled WGS sequence"/>
</dbReference>
<dbReference type="AlphaFoldDB" id="A0A8J5P8X3"/>
<gene>
    <name evidence="1" type="ORF">Forpe1208_v008329</name>
</gene>
<proteinExistence type="predicted"/>
<comment type="caution">
    <text evidence="1">The sequence shown here is derived from an EMBL/GenBank/DDBJ whole genome shotgun (WGS) entry which is preliminary data.</text>
</comment>
<dbReference type="EMBL" id="JAELUQ010000005">
    <property type="protein sequence ID" value="KAG7414777.1"/>
    <property type="molecule type" value="Genomic_DNA"/>
</dbReference>
<name>A0A8J5P8X3_FUSOX</name>